<comment type="caution">
    <text evidence="17">The sequence shown here is derived from an EMBL/GenBank/DDBJ whole genome shotgun (WGS) entry which is preliminary data.</text>
</comment>
<dbReference type="GO" id="GO:0032264">
    <property type="term" value="P:IMP salvage"/>
    <property type="evidence" value="ECO:0007669"/>
    <property type="project" value="TreeGrafter"/>
</dbReference>
<evidence type="ECO:0000256" key="11">
    <source>
        <dbReference type="ARBA" id="ARBA00022741"/>
    </source>
</evidence>
<evidence type="ECO:0000256" key="8">
    <source>
        <dbReference type="ARBA" id="ARBA00022679"/>
    </source>
</evidence>
<dbReference type="Gene3D" id="3.40.50.2020">
    <property type="match status" value="1"/>
</dbReference>
<gene>
    <name evidence="17" type="primary">hpt</name>
    <name evidence="17" type="ORF">H9870_10125</name>
</gene>
<dbReference type="PANTHER" id="PTHR43340">
    <property type="entry name" value="HYPOXANTHINE-GUANINE PHOSPHORIBOSYLTRANSFERASE"/>
    <property type="match status" value="1"/>
</dbReference>
<dbReference type="Pfam" id="PF00156">
    <property type="entry name" value="Pribosyltran"/>
    <property type="match status" value="1"/>
</dbReference>
<dbReference type="GO" id="GO:0032263">
    <property type="term" value="P:GMP salvage"/>
    <property type="evidence" value="ECO:0007669"/>
    <property type="project" value="TreeGrafter"/>
</dbReference>
<dbReference type="PANTHER" id="PTHR43340:SF1">
    <property type="entry name" value="HYPOXANTHINE PHOSPHORIBOSYLTRANSFERASE"/>
    <property type="match status" value="1"/>
</dbReference>
<comment type="similarity">
    <text evidence="5 15">Belongs to the purine/pyrimidine phosphoribosyltransferase family.</text>
</comment>
<proteinExistence type="inferred from homology"/>
<evidence type="ECO:0000256" key="3">
    <source>
        <dbReference type="ARBA" id="ARBA00004669"/>
    </source>
</evidence>
<dbReference type="EC" id="2.4.2.8" evidence="15"/>
<evidence type="ECO:0000256" key="5">
    <source>
        <dbReference type="ARBA" id="ARBA00008391"/>
    </source>
</evidence>
<keyword evidence="11 15" id="KW-0547">Nucleotide-binding</keyword>
<evidence type="ECO:0000256" key="10">
    <source>
        <dbReference type="ARBA" id="ARBA00022726"/>
    </source>
</evidence>
<keyword evidence="6 15" id="KW-0963">Cytoplasm</keyword>
<sequence length="192" mass="21588">MISKKTDVPDNCYGDDVDAVLVDKTTLHARIAEMATAASDRYRDEDEDTILVCVLKGATYFIADFARAMDVPTQMEFMVVSSYGTNSESSGNVEIIMDLKRDIRGRNVIILEDIIESGITLSWLVEDLKSRQPKNLEVITLLRKPEAVQKHVDATDVGFEIPNDFVVGYGLDYAERYRDLPWVGTLRPSVYS</sequence>
<dbReference type="FunFam" id="3.40.50.2020:FF:000006">
    <property type="entry name" value="Hypoxanthine phosphoribosyltransferase"/>
    <property type="match status" value="1"/>
</dbReference>
<dbReference type="GO" id="GO:0000166">
    <property type="term" value="F:nucleotide binding"/>
    <property type="evidence" value="ECO:0007669"/>
    <property type="project" value="UniProtKB-KW"/>
</dbReference>
<dbReference type="GO" id="GO:0004422">
    <property type="term" value="F:hypoxanthine phosphoribosyltransferase activity"/>
    <property type="evidence" value="ECO:0007669"/>
    <property type="project" value="InterPro"/>
</dbReference>
<dbReference type="GO" id="GO:0052657">
    <property type="term" value="F:guanine phosphoribosyltransferase activity"/>
    <property type="evidence" value="ECO:0007669"/>
    <property type="project" value="UniProtKB-ARBA"/>
</dbReference>
<dbReference type="GO" id="GO:0000287">
    <property type="term" value="F:magnesium ion binding"/>
    <property type="evidence" value="ECO:0007669"/>
    <property type="project" value="TreeGrafter"/>
</dbReference>
<comment type="catalytic activity">
    <reaction evidence="13">
        <text>GMP + diphosphate = guanine + 5-phospho-alpha-D-ribose 1-diphosphate</text>
        <dbReference type="Rhea" id="RHEA:25424"/>
        <dbReference type="ChEBI" id="CHEBI:16235"/>
        <dbReference type="ChEBI" id="CHEBI:33019"/>
        <dbReference type="ChEBI" id="CHEBI:58017"/>
        <dbReference type="ChEBI" id="CHEBI:58115"/>
        <dbReference type="EC" id="2.4.2.8"/>
    </reaction>
    <physiologicalReaction direction="right-to-left" evidence="13">
        <dbReference type="Rhea" id="RHEA:25426"/>
    </physiologicalReaction>
</comment>
<accession>A0A9D1RQQ3</accession>
<evidence type="ECO:0000256" key="13">
    <source>
        <dbReference type="ARBA" id="ARBA00048811"/>
    </source>
</evidence>
<dbReference type="Proteomes" id="UP000824190">
    <property type="component" value="Unassembled WGS sequence"/>
</dbReference>
<keyword evidence="9 15" id="KW-0479">Metal-binding</keyword>
<comment type="cofactor">
    <cofactor evidence="1 15">
        <name>Mg(2+)</name>
        <dbReference type="ChEBI" id="CHEBI:18420"/>
    </cofactor>
</comment>
<organism evidence="17 18">
    <name type="scientific">Candidatus Corynebacterium avicola</name>
    <dbReference type="NCBI Taxonomy" id="2838527"/>
    <lineage>
        <taxon>Bacteria</taxon>
        <taxon>Bacillati</taxon>
        <taxon>Actinomycetota</taxon>
        <taxon>Actinomycetes</taxon>
        <taxon>Mycobacteriales</taxon>
        <taxon>Corynebacteriaceae</taxon>
        <taxon>Corynebacterium</taxon>
    </lineage>
</organism>
<dbReference type="GO" id="GO:0046100">
    <property type="term" value="P:hypoxanthine metabolic process"/>
    <property type="evidence" value="ECO:0007669"/>
    <property type="project" value="TreeGrafter"/>
</dbReference>
<dbReference type="EMBL" id="DXGC01000083">
    <property type="protein sequence ID" value="HIW92004.1"/>
    <property type="molecule type" value="Genomic_DNA"/>
</dbReference>
<dbReference type="GO" id="GO:0006166">
    <property type="term" value="P:purine ribonucleoside salvage"/>
    <property type="evidence" value="ECO:0007669"/>
    <property type="project" value="UniProtKB-KW"/>
</dbReference>
<evidence type="ECO:0000256" key="2">
    <source>
        <dbReference type="ARBA" id="ARBA00004496"/>
    </source>
</evidence>
<keyword evidence="10 15" id="KW-0660">Purine salvage</keyword>
<dbReference type="AlphaFoldDB" id="A0A9D1RQQ3"/>
<evidence type="ECO:0000256" key="6">
    <source>
        <dbReference type="ARBA" id="ARBA00022490"/>
    </source>
</evidence>
<comment type="pathway">
    <text evidence="4">Purine metabolism; GMP biosynthesis via salvage pathway; GMP from guanine: step 1/1.</text>
</comment>
<feature type="domain" description="Phosphoribosyltransferase" evidence="16">
    <location>
        <begin position="28"/>
        <end position="173"/>
    </location>
</feature>
<dbReference type="NCBIfam" id="TIGR01203">
    <property type="entry name" value="HGPRTase"/>
    <property type="match status" value="1"/>
</dbReference>
<evidence type="ECO:0000256" key="4">
    <source>
        <dbReference type="ARBA" id="ARBA00004676"/>
    </source>
</evidence>
<dbReference type="InterPro" id="IPR000836">
    <property type="entry name" value="PRTase_dom"/>
</dbReference>
<evidence type="ECO:0000259" key="16">
    <source>
        <dbReference type="Pfam" id="PF00156"/>
    </source>
</evidence>
<dbReference type="InterPro" id="IPR029057">
    <property type="entry name" value="PRTase-like"/>
</dbReference>
<evidence type="ECO:0000256" key="12">
    <source>
        <dbReference type="ARBA" id="ARBA00022842"/>
    </source>
</evidence>
<keyword evidence="12 15" id="KW-0460">Magnesium</keyword>
<evidence type="ECO:0000256" key="9">
    <source>
        <dbReference type="ARBA" id="ARBA00022723"/>
    </source>
</evidence>
<keyword evidence="8 15" id="KW-0808">Transferase</keyword>
<evidence type="ECO:0000256" key="1">
    <source>
        <dbReference type="ARBA" id="ARBA00001946"/>
    </source>
</evidence>
<dbReference type="SUPFAM" id="SSF53271">
    <property type="entry name" value="PRTase-like"/>
    <property type="match status" value="1"/>
</dbReference>
<evidence type="ECO:0000313" key="18">
    <source>
        <dbReference type="Proteomes" id="UP000824190"/>
    </source>
</evidence>
<evidence type="ECO:0000256" key="7">
    <source>
        <dbReference type="ARBA" id="ARBA00022676"/>
    </source>
</evidence>
<comment type="catalytic activity">
    <reaction evidence="14">
        <text>IMP + diphosphate = hypoxanthine + 5-phospho-alpha-D-ribose 1-diphosphate</text>
        <dbReference type="Rhea" id="RHEA:17973"/>
        <dbReference type="ChEBI" id="CHEBI:17368"/>
        <dbReference type="ChEBI" id="CHEBI:33019"/>
        <dbReference type="ChEBI" id="CHEBI:58017"/>
        <dbReference type="ChEBI" id="CHEBI:58053"/>
        <dbReference type="EC" id="2.4.2.8"/>
    </reaction>
    <physiologicalReaction direction="right-to-left" evidence="14">
        <dbReference type="Rhea" id="RHEA:17975"/>
    </physiologicalReaction>
</comment>
<dbReference type="InterPro" id="IPR005904">
    <property type="entry name" value="Hxn_phspho_trans"/>
</dbReference>
<evidence type="ECO:0000256" key="14">
    <source>
        <dbReference type="ARBA" id="ARBA00049402"/>
    </source>
</evidence>
<evidence type="ECO:0000313" key="17">
    <source>
        <dbReference type="EMBL" id="HIW92004.1"/>
    </source>
</evidence>
<evidence type="ECO:0000256" key="15">
    <source>
        <dbReference type="RuleBase" id="RU364099"/>
    </source>
</evidence>
<comment type="pathway">
    <text evidence="3 15">Purine metabolism; IMP biosynthesis via salvage pathway; IMP from hypoxanthine: step 1/1.</text>
</comment>
<dbReference type="GO" id="GO:0005829">
    <property type="term" value="C:cytosol"/>
    <property type="evidence" value="ECO:0007669"/>
    <property type="project" value="TreeGrafter"/>
</dbReference>
<dbReference type="CDD" id="cd06223">
    <property type="entry name" value="PRTases_typeI"/>
    <property type="match status" value="1"/>
</dbReference>
<comment type="subcellular location">
    <subcellularLocation>
        <location evidence="2 15">Cytoplasm</location>
    </subcellularLocation>
</comment>
<name>A0A9D1RQQ3_9CORY</name>
<protein>
    <recommendedName>
        <fullName evidence="15">Hypoxanthine phosphoribosyltransferase</fullName>
        <ecNumber evidence="15">2.4.2.8</ecNumber>
    </recommendedName>
</protein>
<dbReference type="GO" id="GO:0006178">
    <property type="term" value="P:guanine salvage"/>
    <property type="evidence" value="ECO:0007669"/>
    <property type="project" value="TreeGrafter"/>
</dbReference>
<keyword evidence="7 15" id="KW-0328">Glycosyltransferase</keyword>
<dbReference type="InterPro" id="IPR050408">
    <property type="entry name" value="HGPRT"/>
</dbReference>
<reference evidence="17" key="1">
    <citation type="journal article" date="2021" name="PeerJ">
        <title>Extensive microbial diversity within the chicken gut microbiome revealed by metagenomics and culture.</title>
        <authorList>
            <person name="Gilroy R."/>
            <person name="Ravi A."/>
            <person name="Getino M."/>
            <person name="Pursley I."/>
            <person name="Horton D.L."/>
            <person name="Alikhan N.F."/>
            <person name="Baker D."/>
            <person name="Gharbi K."/>
            <person name="Hall N."/>
            <person name="Watson M."/>
            <person name="Adriaenssens E.M."/>
            <person name="Foster-Nyarko E."/>
            <person name="Jarju S."/>
            <person name="Secka A."/>
            <person name="Antonio M."/>
            <person name="Oren A."/>
            <person name="Chaudhuri R.R."/>
            <person name="La Ragione R."/>
            <person name="Hildebrand F."/>
            <person name="Pallen M.J."/>
        </authorList>
    </citation>
    <scope>NUCLEOTIDE SEQUENCE</scope>
    <source>
        <strain evidence="17">CHK32-1732</strain>
    </source>
</reference>
<reference evidence="17" key="2">
    <citation type="submission" date="2021-04" db="EMBL/GenBank/DDBJ databases">
        <authorList>
            <person name="Gilroy R."/>
        </authorList>
    </citation>
    <scope>NUCLEOTIDE SEQUENCE</scope>
    <source>
        <strain evidence="17">CHK32-1732</strain>
    </source>
</reference>